<protein>
    <submittedName>
        <fullName evidence="2">Uncharacterized protein</fullName>
    </submittedName>
</protein>
<sequence length="165" mass="16383">MAALPSPRRAWIGVLLGLGGLFAAGVASLGVLLDEGLPAWPGAWAVPAWWPQALPLGPWHAALGAGLALALLLGLGAALLRLRGGPRGLAALALLDTLLLAGSGTALAPGGWRDGGLPAGLDPWIAAGLIEAAAEAHAASAALLPLLIGAAWALAALQARRRRPA</sequence>
<name>A0A839HIB7_9BURK</name>
<dbReference type="Proteomes" id="UP000586093">
    <property type="component" value="Unassembled WGS sequence"/>
</dbReference>
<feature type="transmembrane region" description="Helical" evidence="1">
    <location>
        <begin position="89"/>
        <end position="108"/>
    </location>
</feature>
<reference evidence="2 3" key="1">
    <citation type="submission" date="2020-08" db="EMBL/GenBank/DDBJ databases">
        <title>Aquariorum lacteus gen. nov., sp. nov., a new member of the family Comamonadaceae, isolated from freshwater aquarium.</title>
        <authorList>
            <person name="Chun S.-J."/>
        </authorList>
    </citation>
    <scope>NUCLEOTIDE SEQUENCE [LARGE SCALE GENOMIC DNA]</scope>
    <source>
        <strain evidence="2 3">SJAQ100</strain>
    </source>
</reference>
<organism evidence="2 3">
    <name type="scientific">Aquariibacter albus</name>
    <dbReference type="NCBI Taxonomy" id="2759899"/>
    <lineage>
        <taxon>Bacteria</taxon>
        <taxon>Pseudomonadati</taxon>
        <taxon>Pseudomonadota</taxon>
        <taxon>Betaproteobacteria</taxon>
        <taxon>Burkholderiales</taxon>
        <taxon>Sphaerotilaceae</taxon>
        <taxon>Aquariibacter</taxon>
    </lineage>
</organism>
<dbReference type="AlphaFoldDB" id="A0A839HIB7"/>
<dbReference type="RefSeq" id="WP_182664128.1">
    <property type="nucleotide sequence ID" value="NZ_JACIVI010000003.1"/>
</dbReference>
<keyword evidence="3" id="KW-1185">Reference proteome</keyword>
<feature type="transmembrane region" description="Helical" evidence="1">
    <location>
        <begin position="59"/>
        <end position="82"/>
    </location>
</feature>
<feature type="transmembrane region" description="Helical" evidence="1">
    <location>
        <begin position="12"/>
        <end position="33"/>
    </location>
</feature>
<feature type="transmembrane region" description="Helical" evidence="1">
    <location>
        <begin position="138"/>
        <end position="157"/>
    </location>
</feature>
<dbReference type="EMBL" id="JACIVI010000003">
    <property type="protein sequence ID" value="MBB1162327.1"/>
    <property type="molecule type" value="Genomic_DNA"/>
</dbReference>
<evidence type="ECO:0000313" key="3">
    <source>
        <dbReference type="Proteomes" id="UP000586093"/>
    </source>
</evidence>
<evidence type="ECO:0000313" key="2">
    <source>
        <dbReference type="EMBL" id="MBB1162327.1"/>
    </source>
</evidence>
<proteinExistence type="predicted"/>
<accession>A0A839HIB7</accession>
<keyword evidence="1" id="KW-0812">Transmembrane</keyword>
<comment type="caution">
    <text evidence="2">The sequence shown here is derived from an EMBL/GenBank/DDBJ whole genome shotgun (WGS) entry which is preliminary data.</text>
</comment>
<gene>
    <name evidence="2" type="ORF">H4F90_10070</name>
</gene>
<evidence type="ECO:0000256" key="1">
    <source>
        <dbReference type="SAM" id="Phobius"/>
    </source>
</evidence>
<keyword evidence="1" id="KW-0472">Membrane</keyword>
<keyword evidence="1" id="KW-1133">Transmembrane helix</keyword>